<dbReference type="AlphaFoldDB" id="A0A839DSK2"/>
<dbReference type="GO" id="GO:0006208">
    <property type="term" value="P:pyrimidine nucleobase catabolic process"/>
    <property type="evidence" value="ECO:0007669"/>
    <property type="project" value="TreeGrafter"/>
</dbReference>
<protein>
    <submittedName>
        <fullName evidence="3">Flavin reductase (DIM6/NTAB) family NADH-FMN oxidoreductase RutF</fullName>
    </submittedName>
</protein>
<dbReference type="GO" id="GO:0042602">
    <property type="term" value="F:riboflavin reductase (NADPH) activity"/>
    <property type="evidence" value="ECO:0007669"/>
    <property type="project" value="TreeGrafter"/>
</dbReference>
<evidence type="ECO:0000313" key="3">
    <source>
        <dbReference type="EMBL" id="MBA8824053.1"/>
    </source>
</evidence>
<name>A0A839DSK2_9PSEU</name>
<dbReference type="Proteomes" id="UP000569329">
    <property type="component" value="Unassembled WGS sequence"/>
</dbReference>
<keyword evidence="1" id="KW-0560">Oxidoreductase</keyword>
<dbReference type="SMART" id="SM00903">
    <property type="entry name" value="Flavin_Reduct"/>
    <property type="match status" value="1"/>
</dbReference>
<evidence type="ECO:0000313" key="4">
    <source>
        <dbReference type="Proteomes" id="UP000569329"/>
    </source>
</evidence>
<keyword evidence="4" id="KW-1185">Reference proteome</keyword>
<evidence type="ECO:0000256" key="1">
    <source>
        <dbReference type="ARBA" id="ARBA00023002"/>
    </source>
</evidence>
<dbReference type="InterPro" id="IPR050268">
    <property type="entry name" value="NADH-dep_flavin_reductase"/>
</dbReference>
<dbReference type="PANTHER" id="PTHR30466:SF1">
    <property type="entry name" value="FMN REDUCTASE (NADH) RUTF"/>
    <property type="match status" value="1"/>
</dbReference>
<dbReference type="SUPFAM" id="SSF50475">
    <property type="entry name" value="FMN-binding split barrel"/>
    <property type="match status" value="1"/>
</dbReference>
<feature type="domain" description="Flavin reductase like" evidence="2">
    <location>
        <begin position="1"/>
        <end position="104"/>
    </location>
</feature>
<dbReference type="InterPro" id="IPR012349">
    <property type="entry name" value="Split_barrel_FMN-bd"/>
</dbReference>
<comment type="caution">
    <text evidence="3">The sequence shown here is derived from an EMBL/GenBank/DDBJ whole genome shotgun (WGS) entry which is preliminary data.</text>
</comment>
<dbReference type="PANTHER" id="PTHR30466">
    <property type="entry name" value="FLAVIN REDUCTASE"/>
    <property type="match status" value="1"/>
</dbReference>
<dbReference type="InterPro" id="IPR002563">
    <property type="entry name" value="Flavin_Rdtase-like_dom"/>
</dbReference>
<sequence>MLVSLDRRSKACGHLQDRPFAVNVLREEQDAVALHFAGKPTDEPIEWIRPEGTAPHLRGSLAHISCRPWRSYDGGDHVIQLGEVDSFELAGGDPLVFYLGTFRHLGKAFETAPWLESLDCPTGQTRFVLT</sequence>
<proteinExistence type="predicted"/>
<gene>
    <name evidence="3" type="ORF">FHX42_001382</name>
</gene>
<reference evidence="3 4" key="1">
    <citation type="submission" date="2020-07" db="EMBL/GenBank/DDBJ databases">
        <title>Sequencing the genomes of 1000 actinobacteria strains.</title>
        <authorList>
            <person name="Klenk H.-P."/>
        </authorList>
    </citation>
    <scope>NUCLEOTIDE SEQUENCE [LARGE SCALE GENOMIC DNA]</scope>
    <source>
        <strain evidence="3 4">DSM 45975</strain>
    </source>
</reference>
<organism evidence="3 4">
    <name type="scientific">Halosaccharopolyspora lacisalsi</name>
    <dbReference type="NCBI Taxonomy" id="1000566"/>
    <lineage>
        <taxon>Bacteria</taxon>
        <taxon>Bacillati</taxon>
        <taxon>Actinomycetota</taxon>
        <taxon>Actinomycetes</taxon>
        <taxon>Pseudonocardiales</taxon>
        <taxon>Pseudonocardiaceae</taxon>
        <taxon>Halosaccharopolyspora</taxon>
    </lineage>
</organism>
<dbReference type="Gene3D" id="2.30.110.10">
    <property type="entry name" value="Electron Transport, Fmn-binding Protein, Chain A"/>
    <property type="match status" value="1"/>
</dbReference>
<evidence type="ECO:0000259" key="2">
    <source>
        <dbReference type="SMART" id="SM00903"/>
    </source>
</evidence>
<dbReference type="Pfam" id="PF01613">
    <property type="entry name" value="Flavin_Reduct"/>
    <property type="match status" value="1"/>
</dbReference>
<accession>A0A839DSK2</accession>
<dbReference type="GO" id="GO:0010181">
    <property type="term" value="F:FMN binding"/>
    <property type="evidence" value="ECO:0007669"/>
    <property type="project" value="InterPro"/>
</dbReference>
<dbReference type="EMBL" id="JACGWZ010000001">
    <property type="protein sequence ID" value="MBA8824053.1"/>
    <property type="molecule type" value="Genomic_DNA"/>
</dbReference>